<dbReference type="PANTHER" id="PTHR43537">
    <property type="entry name" value="TRANSCRIPTIONAL REGULATOR, GNTR FAMILY"/>
    <property type="match status" value="1"/>
</dbReference>
<dbReference type="InterPro" id="IPR011711">
    <property type="entry name" value="GntR_C"/>
</dbReference>
<dbReference type="Pfam" id="PF00392">
    <property type="entry name" value="GntR"/>
    <property type="match status" value="1"/>
</dbReference>
<reference evidence="6" key="1">
    <citation type="journal article" date="2019" name="Int. J. Syst. Evol. Microbiol.">
        <title>The Global Catalogue of Microorganisms (GCM) 10K type strain sequencing project: providing services to taxonomists for standard genome sequencing and annotation.</title>
        <authorList>
            <consortium name="The Broad Institute Genomics Platform"/>
            <consortium name="The Broad Institute Genome Sequencing Center for Infectious Disease"/>
            <person name="Wu L."/>
            <person name="Ma J."/>
        </authorList>
    </citation>
    <scope>NUCLEOTIDE SEQUENCE [LARGE SCALE GENOMIC DNA]</scope>
    <source>
        <strain evidence="6">CGMCC 4.7329</strain>
    </source>
</reference>
<keyword evidence="2" id="KW-0238">DNA-binding</keyword>
<keyword evidence="3" id="KW-0804">Transcription</keyword>
<dbReference type="InterPro" id="IPR000524">
    <property type="entry name" value="Tscrpt_reg_HTH_GntR"/>
</dbReference>
<dbReference type="PANTHER" id="PTHR43537:SF24">
    <property type="entry name" value="GLUCONATE OPERON TRANSCRIPTIONAL REPRESSOR"/>
    <property type="match status" value="1"/>
</dbReference>
<name>A0ABQ2L1E2_9NOCA</name>
<evidence type="ECO:0000313" key="6">
    <source>
        <dbReference type="Proteomes" id="UP000658127"/>
    </source>
</evidence>
<sequence length="228" mass="26045">MVAETIDTPSKSQRAYEWIHARITDRGFVPGYRLVLGSIAETLGMSVVPVREAIRRLEAEGLVEFERNVGARVALIDPTEYVYTMQTLGVVEGIATALAVPHLTDVELDRAAAVNSRLRELLGDFDPRLFTMMNEQFHTVLFEPCPNPHILDLVRRGWTRMSGVRDSTFAFVPERAHESVDEHDHIIDLIRRRADPLEIELAAREHRWKTMNTYLAQRDQDRRTGPTD</sequence>
<evidence type="ECO:0000259" key="4">
    <source>
        <dbReference type="PROSITE" id="PS50949"/>
    </source>
</evidence>
<dbReference type="SMART" id="SM00345">
    <property type="entry name" value="HTH_GNTR"/>
    <property type="match status" value="1"/>
</dbReference>
<dbReference type="PROSITE" id="PS50949">
    <property type="entry name" value="HTH_GNTR"/>
    <property type="match status" value="1"/>
</dbReference>
<dbReference type="SUPFAM" id="SSF48008">
    <property type="entry name" value="GntR ligand-binding domain-like"/>
    <property type="match status" value="1"/>
</dbReference>
<evidence type="ECO:0000256" key="1">
    <source>
        <dbReference type="ARBA" id="ARBA00023015"/>
    </source>
</evidence>
<feature type="domain" description="HTH gntR-type" evidence="4">
    <location>
        <begin position="9"/>
        <end position="76"/>
    </location>
</feature>
<dbReference type="Gene3D" id="1.10.10.10">
    <property type="entry name" value="Winged helix-like DNA-binding domain superfamily/Winged helix DNA-binding domain"/>
    <property type="match status" value="1"/>
</dbReference>
<dbReference type="EMBL" id="BMNE01000013">
    <property type="protein sequence ID" value="GGN99519.1"/>
    <property type="molecule type" value="Genomic_DNA"/>
</dbReference>
<evidence type="ECO:0000256" key="3">
    <source>
        <dbReference type="ARBA" id="ARBA00023163"/>
    </source>
</evidence>
<comment type="caution">
    <text evidence="5">The sequence shown here is derived from an EMBL/GenBank/DDBJ whole genome shotgun (WGS) entry which is preliminary data.</text>
</comment>
<keyword evidence="1" id="KW-0805">Transcription regulation</keyword>
<dbReference type="Pfam" id="PF07729">
    <property type="entry name" value="FCD"/>
    <property type="match status" value="1"/>
</dbReference>
<protein>
    <submittedName>
        <fullName evidence="5">GntR family transcriptional regulator</fullName>
    </submittedName>
</protein>
<dbReference type="InterPro" id="IPR036388">
    <property type="entry name" value="WH-like_DNA-bd_sf"/>
</dbReference>
<gene>
    <name evidence="5" type="ORF">GCM10011610_67530</name>
</gene>
<evidence type="ECO:0000313" key="5">
    <source>
        <dbReference type="EMBL" id="GGN99519.1"/>
    </source>
</evidence>
<organism evidence="5 6">
    <name type="scientific">Nocardia rhizosphaerihabitans</name>
    <dbReference type="NCBI Taxonomy" id="1691570"/>
    <lineage>
        <taxon>Bacteria</taxon>
        <taxon>Bacillati</taxon>
        <taxon>Actinomycetota</taxon>
        <taxon>Actinomycetes</taxon>
        <taxon>Mycobacteriales</taxon>
        <taxon>Nocardiaceae</taxon>
        <taxon>Nocardia</taxon>
    </lineage>
</organism>
<dbReference type="SUPFAM" id="SSF46785">
    <property type="entry name" value="Winged helix' DNA-binding domain"/>
    <property type="match status" value="1"/>
</dbReference>
<dbReference type="InterPro" id="IPR036390">
    <property type="entry name" value="WH_DNA-bd_sf"/>
</dbReference>
<dbReference type="CDD" id="cd07377">
    <property type="entry name" value="WHTH_GntR"/>
    <property type="match status" value="1"/>
</dbReference>
<keyword evidence="6" id="KW-1185">Reference proteome</keyword>
<dbReference type="SMART" id="SM00895">
    <property type="entry name" value="FCD"/>
    <property type="match status" value="1"/>
</dbReference>
<dbReference type="InterPro" id="IPR008920">
    <property type="entry name" value="TF_FadR/GntR_C"/>
</dbReference>
<dbReference type="Gene3D" id="1.20.120.530">
    <property type="entry name" value="GntR ligand-binding domain-like"/>
    <property type="match status" value="1"/>
</dbReference>
<proteinExistence type="predicted"/>
<evidence type="ECO:0000256" key="2">
    <source>
        <dbReference type="ARBA" id="ARBA00023125"/>
    </source>
</evidence>
<dbReference type="Proteomes" id="UP000658127">
    <property type="component" value="Unassembled WGS sequence"/>
</dbReference>
<accession>A0ABQ2L1E2</accession>